<evidence type="ECO:0000313" key="2">
    <source>
        <dbReference type="Proteomes" id="UP001055013"/>
    </source>
</evidence>
<gene>
    <name evidence="1" type="ORF">CBA19CS22_22050</name>
</gene>
<dbReference type="EMBL" id="BPUR01000013">
    <property type="protein sequence ID" value="GJH19274.1"/>
    <property type="molecule type" value="Genomic_DNA"/>
</dbReference>
<comment type="caution">
    <text evidence="1">The sequence shown here is derived from an EMBL/GenBank/DDBJ whole genome shotgun (WGS) entry which is preliminary data.</text>
</comment>
<organism evidence="1 2">
    <name type="scientific">Caballeronia novacaledonica</name>
    <dbReference type="NCBI Taxonomy" id="1544861"/>
    <lineage>
        <taxon>Bacteria</taxon>
        <taxon>Pseudomonadati</taxon>
        <taxon>Pseudomonadota</taxon>
        <taxon>Betaproteobacteria</taxon>
        <taxon>Burkholderiales</taxon>
        <taxon>Burkholderiaceae</taxon>
        <taxon>Caballeronia</taxon>
    </lineage>
</organism>
<protein>
    <submittedName>
        <fullName evidence="1">Uncharacterized protein</fullName>
    </submittedName>
</protein>
<keyword evidence="2" id="KW-1185">Reference proteome</keyword>
<dbReference type="Proteomes" id="UP001055013">
    <property type="component" value="Unassembled WGS sequence"/>
</dbReference>
<reference evidence="1" key="1">
    <citation type="submission" date="2021-09" db="EMBL/GenBank/DDBJ databases">
        <title>Isolation and characterization of 3-chlorobenzoate degrading bacteria from soils in Shizuoka.</title>
        <authorList>
            <person name="Ifat A."/>
            <person name="Ogawa N."/>
            <person name="Kimbara K."/>
            <person name="Moriuchi R."/>
            <person name="Dohra H."/>
            <person name="Shintani M."/>
        </authorList>
    </citation>
    <scope>NUCLEOTIDE SEQUENCE</scope>
    <source>
        <strain evidence="1">19CS2-2</strain>
    </source>
</reference>
<proteinExistence type="predicted"/>
<accession>A0ACB5QW12</accession>
<name>A0ACB5QW12_9BURK</name>
<evidence type="ECO:0000313" key="1">
    <source>
        <dbReference type="EMBL" id="GJH19274.1"/>
    </source>
</evidence>
<sequence length="111" mass="11731">MVASAASPSATRPVSSPRNWRISSSVFLHSPRIKSARRRKRSPTGVRRAPRTSRSKSGPPASASSFCNCCVMPLCATSSRRAAARTLPASATATNMRNCVRVKSTLGVSVG</sequence>